<organism evidence="4 5">
    <name type="scientific">Deinococcus depolymerans</name>
    <dbReference type="NCBI Taxonomy" id="392408"/>
    <lineage>
        <taxon>Bacteria</taxon>
        <taxon>Thermotogati</taxon>
        <taxon>Deinococcota</taxon>
        <taxon>Deinococci</taxon>
        <taxon>Deinococcales</taxon>
        <taxon>Deinococcaceae</taxon>
        <taxon>Deinococcus</taxon>
    </lineage>
</organism>
<reference evidence="5" key="1">
    <citation type="journal article" date="2019" name="Int. J. Syst. Evol. Microbiol.">
        <title>The Global Catalogue of Microorganisms (GCM) 10K type strain sequencing project: providing services to taxonomists for standard genome sequencing and annotation.</title>
        <authorList>
            <consortium name="The Broad Institute Genomics Platform"/>
            <consortium name="The Broad Institute Genome Sequencing Center for Infectious Disease"/>
            <person name="Wu L."/>
            <person name="Ma J."/>
        </authorList>
    </citation>
    <scope>NUCLEOTIDE SEQUENCE [LARGE SCALE GENOMIC DNA]</scope>
    <source>
        <strain evidence="5">JCM 14368</strain>
    </source>
</reference>
<accession>A0ABP3M871</accession>
<comment type="caution">
    <text evidence="4">The sequence shown here is derived from an EMBL/GenBank/DDBJ whole genome shotgun (WGS) entry which is preliminary data.</text>
</comment>
<keyword evidence="2" id="KW-0012">Acyltransferase</keyword>
<evidence type="ECO:0000313" key="5">
    <source>
        <dbReference type="Proteomes" id="UP001500191"/>
    </source>
</evidence>
<dbReference type="InterPro" id="IPR050832">
    <property type="entry name" value="Bact_Acetyltransf"/>
</dbReference>
<evidence type="ECO:0000259" key="3">
    <source>
        <dbReference type="PROSITE" id="PS51186"/>
    </source>
</evidence>
<dbReference type="CDD" id="cd04301">
    <property type="entry name" value="NAT_SF"/>
    <property type="match status" value="1"/>
</dbReference>
<feature type="domain" description="N-acetyltransferase" evidence="3">
    <location>
        <begin position="47"/>
        <end position="207"/>
    </location>
</feature>
<dbReference type="Gene3D" id="3.40.630.30">
    <property type="match status" value="1"/>
</dbReference>
<dbReference type="InterPro" id="IPR000182">
    <property type="entry name" value="GNAT_dom"/>
</dbReference>
<proteinExistence type="predicted"/>
<dbReference type="SUPFAM" id="SSF55729">
    <property type="entry name" value="Acyl-CoA N-acyltransferases (Nat)"/>
    <property type="match status" value="1"/>
</dbReference>
<dbReference type="Proteomes" id="UP001500191">
    <property type="component" value="Unassembled WGS sequence"/>
</dbReference>
<gene>
    <name evidence="4" type="ORF">GCM10008937_23440</name>
</gene>
<sequence>MAAHLTQDGFQRKGVSVDITDHCGPHVAQGSACHAAPTLTGMTPLRPLIRRRHPRDLPALTATLRAVHEQRGYPSVWPDDPAAFVTARGEAWVAVHGGQVAGQVVLTPLPEPAPAWAAPLTGPAPLLEVKRLFVHPDAQGRGLARALLDHALQRAQARGARAVLQVNGRSLPAVRLYERAGWTLAGCTRATWTDPDGTHPWVRVYVPPRPPEAGTWS</sequence>
<protein>
    <recommendedName>
        <fullName evidence="3">N-acetyltransferase domain-containing protein</fullName>
    </recommendedName>
</protein>
<evidence type="ECO:0000256" key="1">
    <source>
        <dbReference type="ARBA" id="ARBA00022679"/>
    </source>
</evidence>
<dbReference type="EMBL" id="BAAADB010000022">
    <property type="protein sequence ID" value="GAA0515030.1"/>
    <property type="molecule type" value="Genomic_DNA"/>
</dbReference>
<dbReference type="PANTHER" id="PTHR43877:SF2">
    <property type="entry name" value="AMINOALKYLPHOSPHONATE N-ACETYLTRANSFERASE-RELATED"/>
    <property type="match status" value="1"/>
</dbReference>
<dbReference type="Pfam" id="PF00583">
    <property type="entry name" value="Acetyltransf_1"/>
    <property type="match status" value="1"/>
</dbReference>
<dbReference type="InterPro" id="IPR016181">
    <property type="entry name" value="Acyl_CoA_acyltransferase"/>
</dbReference>
<name>A0ABP3M871_9DEIO</name>
<dbReference type="PROSITE" id="PS51186">
    <property type="entry name" value="GNAT"/>
    <property type="match status" value="1"/>
</dbReference>
<dbReference type="PANTHER" id="PTHR43877">
    <property type="entry name" value="AMINOALKYLPHOSPHONATE N-ACETYLTRANSFERASE-RELATED-RELATED"/>
    <property type="match status" value="1"/>
</dbReference>
<evidence type="ECO:0000256" key="2">
    <source>
        <dbReference type="ARBA" id="ARBA00023315"/>
    </source>
</evidence>
<keyword evidence="5" id="KW-1185">Reference proteome</keyword>
<keyword evidence="1" id="KW-0808">Transferase</keyword>
<evidence type="ECO:0000313" key="4">
    <source>
        <dbReference type="EMBL" id="GAA0515030.1"/>
    </source>
</evidence>